<accession>A0ACB8D0S6</accession>
<evidence type="ECO:0000313" key="2">
    <source>
        <dbReference type="Proteomes" id="UP000821865"/>
    </source>
</evidence>
<name>A0ACB8D0S6_DERSI</name>
<protein>
    <submittedName>
        <fullName evidence="1">Uncharacterized protein</fullName>
    </submittedName>
</protein>
<dbReference type="EMBL" id="CM023473">
    <property type="protein sequence ID" value="KAH7954992.1"/>
    <property type="molecule type" value="Genomic_DNA"/>
</dbReference>
<reference evidence="1" key="1">
    <citation type="submission" date="2020-05" db="EMBL/GenBank/DDBJ databases">
        <title>Large-scale comparative analyses of tick genomes elucidate their genetic diversity and vector capacities.</title>
        <authorList>
            <person name="Jia N."/>
            <person name="Wang J."/>
            <person name="Shi W."/>
            <person name="Du L."/>
            <person name="Sun Y."/>
            <person name="Zhan W."/>
            <person name="Jiang J."/>
            <person name="Wang Q."/>
            <person name="Zhang B."/>
            <person name="Ji P."/>
            <person name="Sakyi L.B."/>
            <person name="Cui X."/>
            <person name="Yuan T."/>
            <person name="Jiang B."/>
            <person name="Yang W."/>
            <person name="Lam T.T.-Y."/>
            <person name="Chang Q."/>
            <person name="Ding S."/>
            <person name="Wang X."/>
            <person name="Zhu J."/>
            <person name="Ruan X."/>
            <person name="Zhao L."/>
            <person name="Wei J."/>
            <person name="Que T."/>
            <person name="Du C."/>
            <person name="Cheng J."/>
            <person name="Dai P."/>
            <person name="Han X."/>
            <person name="Huang E."/>
            <person name="Gao Y."/>
            <person name="Liu J."/>
            <person name="Shao H."/>
            <person name="Ye R."/>
            <person name="Li L."/>
            <person name="Wei W."/>
            <person name="Wang X."/>
            <person name="Wang C."/>
            <person name="Yang T."/>
            <person name="Huo Q."/>
            <person name="Li W."/>
            <person name="Guo W."/>
            <person name="Chen H."/>
            <person name="Zhou L."/>
            <person name="Ni X."/>
            <person name="Tian J."/>
            <person name="Zhou Y."/>
            <person name="Sheng Y."/>
            <person name="Liu T."/>
            <person name="Pan Y."/>
            <person name="Xia L."/>
            <person name="Li J."/>
            <person name="Zhao F."/>
            <person name="Cao W."/>
        </authorList>
    </citation>
    <scope>NUCLEOTIDE SEQUENCE</scope>
    <source>
        <strain evidence="1">Dsil-2018</strain>
    </source>
</reference>
<evidence type="ECO:0000313" key="1">
    <source>
        <dbReference type="EMBL" id="KAH7954992.1"/>
    </source>
</evidence>
<keyword evidence="2" id="KW-1185">Reference proteome</keyword>
<comment type="caution">
    <text evidence="1">The sequence shown here is derived from an EMBL/GenBank/DDBJ whole genome shotgun (WGS) entry which is preliminary data.</text>
</comment>
<dbReference type="Proteomes" id="UP000821865">
    <property type="component" value="Chromosome 4"/>
</dbReference>
<organism evidence="1 2">
    <name type="scientific">Dermacentor silvarum</name>
    <name type="common">Tick</name>
    <dbReference type="NCBI Taxonomy" id="543639"/>
    <lineage>
        <taxon>Eukaryota</taxon>
        <taxon>Metazoa</taxon>
        <taxon>Ecdysozoa</taxon>
        <taxon>Arthropoda</taxon>
        <taxon>Chelicerata</taxon>
        <taxon>Arachnida</taxon>
        <taxon>Acari</taxon>
        <taxon>Parasitiformes</taxon>
        <taxon>Ixodida</taxon>
        <taxon>Ixodoidea</taxon>
        <taxon>Ixodidae</taxon>
        <taxon>Rhipicephalinae</taxon>
        <taxon>Dermacentor</taxon>
    </lineage>
</organism>
<gene>
    <name evidence="1" type="ORF">HPB49_023684</name>
</gene>
<sequence>MERMLVSVTILLGLHSVRMAGAVKIGVILKPDLNIVQSAYEGVMYNYSNSNVAQEIKFKVKTNFATLEDTDLFSTSRTLCEQLRTNVTTVVVSSTSHSSLALQSLFKNTNVPYVATSYQEHCSVNVGGNLNLPSADSLGVSLLPDYLPAVSEMIDYMQWPGFIYVYDSENGPSKLQRLLSHTYRNPVTVRFVKRITNSSDANDFLRMLETTDRESRKHVLLDCRFDVARRIIVDHVRDIYMGRRNYHFFLVNPVVNELTYDKIPEFAAVNITALRLVSEDVSQQSSMDPSQEPREKRITVRAILARYAASLIVETYKGLKLRSVVPHRYSYIFEDHEDDDSLAAATRRDGGPSAVLQPPRLEAELLEEGAEAVPQSDAPHQGFGCGERPSIPQELGEIITKHLRGVAEWSDTKAFEPVVKPLEPLVNVTEELNKDRVYLVQSVLDKPYLMVKDSSDGPERTGNDRYEGFCKDLMDALAKELHIKYELRAAEETVYGRRDHKVQGGWTGLIGQEVDMGVAATLVKAERREAVDFSLPFLETGIAALVLRTEPVLGRGMLTFLAPFSFELWIFFVSGLAVVMLVMFLVSFFTARASAANEKPGVERHTSGALFKSVCYTLEAFTPHYIDSYYARSIAGRLIGNVWWLFVVFVFSAYTASLVPFLSTETMPRLLATADDLADQTTVEYGFTRQSSARNYFENPNLNSSVHKRMWETMNSKPDVFTASDGDGVQRVRGSKGRYAFFMDANKADYISSQRPCDTATLGEPFGRRNFAVALPKDSALRKPLDEAIARLTESGELLKLKKKWWSEKSVCQEVFRKDGLVMTLENFLGVFFILGGGVALGLLVGFIEIVYRACARSSSCTKGEDAAPTEEAQIPEKEYIDQPLACA</sequence>
<proteinExistence type="predicted"/>